<dbReference type="WBParaSite" id="DME_0000908001-mRNA-1">
    <property type="protein sequence ID" value="DME_0000908001-mRNA-1"/>
    <property type="gene ID" value="DME_0000908001"/>
</dbReference>
<name>A0A0N4UMJ9_DRAME</name>
<reference evidence="2 4" key="2">
    <citation type="submission" date="2018-11" db="EMBL/GenBank/DDBJ databases">
        <authorList>
            <consortium name="Pathogen Informatics"/>
        </authorList>
    </citation>
    <scope>NUCLEOTIDE SEQUENCE [LARGE SCALE GENOMIC DNA]</scope>
</reference>
<evidence type="ECO:0000256" key="1">
    <source>
        <dbReference type="SAM" id="MobiDB-lite"/>
    </source>
</evidence>
<proteinExistence type="predicted"/>
<gene>
    <name evidence="2" type="ORF">DME_LOCUS2854</name>
</gene>
<dbReference type="Proteomes" id="UP000274756">
    <property type="component" value="Unassembled WGS sequence"/>
</dbReference>
<evidence type="ECO:0000313" key="4">
    <source>
        <dbReference type="Proteomes" id="UP000274756"/>
    </source>
</evidence>
<evidence type="ECO:0000313" key="5">
    <source>
        <dbReference type="WBParaSite" id="DME_0000908001-mRNA-1"/>
    </source>
</evidence>
<accession>A0A0N4UMJ9</accession>
<feature type="compositionally biased region" description="Basic and acidic residues" evidence="1">
    <location>
        <begin position="75"/>
        <end position="93"/>
    </location>
</feature>
<evidence type="ECO:0000313" key="3">
    <source>
        <dbReference type="Proteomes" id="UP000038040"/>
    </source>
</evidence>
<dbReference type="AlphaFoldDB" id="A0A0N4UMJ9"/>
<keyword evidence="4" id="KW-1185">Reference proteome</keyword>
<feature type="compositionally biased region" description="Low complexity" evidence="1">
    <location>
        <begin position="9"/>
        <end position="32"/>
    </location>
</feature>
<feature type="region of interest" description="Disordered" evidence="1">
    <location>
        <begin position="1"/>
        <end position="110"/>
    </location>
</feature>
<sequence length="110" mass="12622">MARRRSANSRRVGSSKSRSSTSSISSRSQPRTQQRRARKSPSELSRARSLFARTRPRDSRGRFLPMNFRSTKGSRHSEEESRSSDRDVRDATARRTRRRGASRSARSVEP</sequence>
<organism evidence="3 5">
    <name type="scientific">Dracunculus medinensis</name>
    <name type="common">Guinea worm</name>
    <dbReference type="NCBI Taxonomy" id="318479"/>
    <lineage>
        <taxon>Eukaryota</taxon>
        <taxon>Metazoa</taxon>
        <taxon>Ecdysozoa</taxon>
        <taxon>Nematoda</taxon>
        <taxon>Chromadorea</taxon>
        <taxon>Rhabditida</taxon>
        <taxon>Spirurina</taxon>
        <taxon>Dracunculoidea</taxon>
        <taxon>Dracunculidae</taxon>
        <taxon>Dracunculus</taxon>
    </lineage>
</organism>
<evidence type="ECO:0000313" key="2">
    <source>
        <dbReference type="EMBL" id="VDN52881.1"/>
    </source>
</evidence>
<dbReference type="EMBL" id="UYYG01000084">
    <property type="protein sequence ID" value="VDN52881.1"/>
    <property type="molecule type" value="Genomic_DNA"/>
</dbReference>
<protein>
    <submittedName>
        <fullName evidence="5">Arginine/serine-rich protein 1</fullName>
    </submittedName>
</protein>
<reference evidence="5" key="1">
    <citation type="submission" date="2017-02" db="UniProtKB">
        <authorList>
            <consortium name="WormBaseParasite"/>
        </authorList>
    </citation>
    <scope>IDENTIFICATION</scope>
</reference>
<dbReference type="Proteomes" id="UP000038040">
    <property type="component" value="Unplaced"/>
</dbReference>